<dbReference type="Pfam" id="PF24494">
    <property type="entry name" value="DUF7587"/>
    <property type="match status" value="1"/>
</dbReference>
<feature type="compositionally biased region" description="Low complexity" evidence="1">
    <location>
        <begin position="129"/>
        <end position="144"/>
    </location>
</feature>
<protein>
    <submittedName>
        <fullName evidence="3">Phospholipid-translocating P-type ATPase, flippase</fullName>
    </submittedName>
</protein>
<dbReference type="Proteomes" id="UP001163105">
    <property type="component" value="Unassembled WGS sequence"/>
</dbReference>
<evidence type="ECO:0000259" key="2">
    <source>
        <dbReference type="Pfam" id="PF24494"/>
    </source>
</evidence>
<dbReference type="EMBL" id="JAQHRD010000008">
    <property type="protein sequence ID" value="KAJ6438399.1"/>
    <property type="molecule type" value="Genomic_DNA"/>
</dbReference>
<accession>A0AB34FG49</accession>
<organism evidence="3 4">
    <name type="scientific">Purpureocillium lavendulum</name>
    <dbReference type="NCBI Taxonomy" id="1247861"/>
    <lineage>
        <taxon>Eukaryota</taxon>
        <taxon>Fungi</taxon>
        <taxon>Dikarya</taxon>
        <taxon>Ascomycota</taxon>
        <taxon>Pezizomycotina</taxon>
        <taxon>Sordariomycetes</taxon>
        <taxon>Hypocreomycetidae</taxon>
        <taxon>Hypocreales</taxon>
        <taxon>Ophiocordycipitaceae</taxon>
        <taxon>Purpureocillium</taxon>
    </lineage>
</organism>
<name>A0AB34FG49_9HYPO</name>
<sequence length="443" mass="49077">MYDLCIDTPPIMLRPVEGDQPSVKVEPEEETMRTTTNKKKAKKKKNTSNNNNNNTNSGGNNNNNNKKKPKKKFLPPHLRKNPQPAQPFEPPPSHEHHAALAASFDNVPRYLFRLHAPSSRGETTTRHVASAAAASPRRPRSAPARAARRDVFAAEQPPARAAGLVADHLRWRSGAPALRNLVSWSASLLVVLQHGLRRYRARRDGPDLDLGLGCLRVLVVDTRRLPRAAFVRDLDLVRAFAAHSDDLADLYRLRTGADAPSAASAADGPYYFGEYLSQGYLRVEGCAAEASLQRLVHAHLFQLCPGLADRRGWSRWANRVLELRRAYGTADTQLQPVDAGVADVRRAVVLASSCFGDEHALPLACMVLALQPRDAIARTAIVKVLRCMFTAEEIRQLDGIVVVAASWGMPETQQFHDIVRDLTVTRPPNPFPDTSDDEWEYVV</sequence>
<feature type="compositionally biased region" description="Low complexity" evidence="1">
    <location>
        <begin position="47"/>
        <end position="64"/>
    </location>
</feature>
<comment type="caution">
    <text evidence="3">The sequence shown here is derived from an EMBL/GenBank/DDBJ whole genome shotgun (WGS) entry which is preliminary data.</text>
</comment>
<dbReference type="InterPro" id="IPR056009">
    <property type="entry name" value="DUF7587"/>
</dbReference>
<evidence type="ECO:0000313" key="3">
    <source>
        <dbReference type="EMBL" id="KAJ6438399.1"/>
    </source>
</evidence>
<feature type="region of interest" description="Disordered" evidence="1">
    <location>
        <begin position="116"/>
        <end position="144"/>
    </location>
</feature>
<proteinExistence type="predicted"/>
<feature type="compositionally biased region" description="Basic residues" evidence="1">
    <location>
        <begin position="36"/>
        <end position="46"/>
    </location>
</feature>
<evidence type="ECO:0000256" key="1">
    <source>
        <dbReference type="SAM" id="MobiDB-lite"/>
    </source>
</evidence>
<keyword evidence="4" id="KW-1185">Reference proteome</keyword>
<dbReference type="AlphaFoldDB" id="A0AB34FG49"/>
<feature type="region of interest" description="Disordered" evidence="1">
    <location>
        <begin position="1"/>
        <end position="96"/>
    </location>
</feature>
<evidence type="ECO:0000313" key="4">
    <source>
        <dbReference type="Proteomes" id="UP001163105"/>
    </source>
</evidence>
<gene>
    <name evidence="3" type="ORF">O9K51_08991</name>
</gene>
<reference evidence="3" key="1">
    <citation type="submission" date="2023-01" db="EMBL/GenBank/DDBJ databases">
        <title>The growth and conidiation of Purpureocillium lavendulum are regulated by nitrogen source and histone H3K14 acetylation.</title>
        <authorList>
            <person name="Tang P."/>
            <person name="Han J."/>
            <person name="Zhang C."/>
            <person name="Tang P."/>
            <person name="Qi F."/>
            <person name="Zhang K."/>
            <person name="Liang L."/>
        </authorList>
    </citation>
    <scope>NUCLEOTIDE SEQUENCE</scope>
    <source>
        <strain evidence="3">YMF1.00683</strain>
    </source>
</reference>
<feature type="compositionally biased region" description="Basic residues" evidence="1">
    <location>
        <begin position="65"/>
        <end position="80"/>
    </location>
</feature>
<feature type="domain" description="DUF7587" evidence="2">
    <location>
        <begin position="107"/>
        <end position="242"/>
    </location>
</feature>